<proteinExistence type="predicted"/>
<feature type="signal peptide" evidence="1">
    <location>
        <begin position="1"/>
        <end position="28"/>
    </location>
</feature>
<gene>
    <name evidence="2" type="ORF">SVIM_LOCUS316606</name>
</gene>
<reference evidence="2" key="1">
    <citation type="submission" date="2019-03" db="EMBL/GenBank/DDBJ databases">
        <authorList>
            <person name="Mank J."/>
            <person name="Almeida P."/>
        </authorList>
    </citation>
    <scope>NUCLEOTIDE SEQUENCE</scope>
    <source>
        <strain evidence="2">78183</strain>
    </source>
</reference>
<dbReference type="GO" id="GO:0050793">
    <property type="term" value="P:regulation of developmental process"/>
    <property type="evidence" value="ECO:0007669"/>
    <property type="project" value="InterPro"/>
</dbReference>
<protein>
    <submittedName>
        <fullName evidence="2">Uncharacterized protein</fullName>
    </submittedName>
</protein>
<feature type="chain" id="PRO_5026890932" evidence="1">
    <location>
        <begin position="29"/>
        <end position="76"/>
    </location>
</feature>
<sequence>MAAMIRALSLAVILLLVGSIFFVGSTEARPVSILKSRNSAASRAIGSFFDGLSLAQIKQSGPSPGVGHGYTTGTHQ</sequence>
<organism evidence="2">
    <name type="scientific">Salix viminalis</name>
    <name type="common">Common osier</name>
    <name type="synonym">Basket willow</name>
    <dbReference type="NCBI Taxonomy" id="40686"/>
    <lineage>
        <taxon>Eukaryota</taxon>
        <taxon>Viridiplantae</taxon>
        <taxon>Streptophyta</taxon>
        <taxon>Embryophyta</taxon>
        <taxon>Tracheophyta</taxon>
        <taxon>Spermatophyta</taxon>
        <taxon>Magnoliopsida</taxon>
        <taxon>eudicotyledons</taxon>
        <taxon>Gunneridae</taxon>
        <taxon>Pentapetalae</taxon>
        <taxon>rosids</taxon>
        <taxon>fabids</taxon>
        <taxon>Malpighiales</taxon>
        <taxon>Salicaceae</taxon>
        <taxon>Saliceae</taxon>
        <taxon>Salix</taxon>
    </lineage>
</organism>
<name>A0A6N2M6F4_SALVM</name>
<dbReference type="PANTHER" id="PTHR34663:SF21">
    <property type="entry name" value="PROTEIN, PUTATIVE-RELATED"/>
    <property type="match status" value="1"/>
</dbReference>
<dbReference type="PANTHER" id="PTHR34663">
    <property type="entry name" value="OS06G0637400 PROTEIN"/>
    <property type="match status" value="1"/>
</dbReference>
<dbReference type="AlphaFoldDB" id="A0A6N2M6F4"/>
<dbReference type="GO" id="GO:0045087">
    <property type="term" value="P:innate immune response"/>
    <property type="evidence" value="ECO:0007669"/>
    <property type="project" value="InterPro"/>
</dbReference>
<dbReference type="EMBL" id="CAADRP010001696">
    <property type="protein sequence ID" value="VFU48391.1"/>
    <property type="molecule type" value="Genomic_DNA"/>
</dbReference>
<accession>A0A6N2M6F4</accession>
<evidence type="ECO:0000313" key="2">
    <source>
        <dbReference type="EMBL" id="VFU48391.1"/>
    </source>
</evidence>
<keyword evidence="1" id="KW-0732">Signal</keyword>
<dbReference type="InterPro" id="IPR044700">
    <property type="entry name" value="PIP2/PIPL1"/>
</dbReference>
<evidence type="ECO:0000256" key="1">
    <source>
        <dbReference type="SAM" id="SignalP"/>
    </source>
</evidence>